<dbReference type="Pfam" id="PF12836">
    <property type="entry name" value="HHH_3"/>
    <property type="match status" value="2"/>
</dbReference>
<feature type="domain" description="Helix-hairpin-helix DNA-binding motif class 1" evidence="3">
    <location>
        <begin position="152"/>
        <end position="171"/>
    </location>
</feature>
<organism evidence="4 5">
    <name type="scientific">Ruminococcus albus SY3</name>
    <dbReference type="NCBI Taxonomy" id="1341156"/>
    <lineage>
        <taxon>Bacteria</taxon>
        <taxon>Bacillati</taxon>
        <taxon>Bacillota</taxon>
        <taxon>Clostridia</taxon>
        <taxon>Eubacteriales</taxon>
        <taxon>Oscillospiraceae</taxon>
        <taxon>Ruminococcus</taxon>
    </lineage>
</organism>
<evidence type="ECO:0000256" key="2">
    <source>
        <dbReference type="SAM" id="Phobius"/>
    </source>
</evidence>
<dbReference type="EMBL" id="JEOB01000004">
    <property type="protein sequence ID" value="EXM38636.1"/>
    <property type="molecule type" value="Genomic_DNA"/>
</dbReference>
<proteinExistence type="predicted"/>
<dbReference type="PANTHER" id="PTHR21180">
    <property type="entry name" value="ENDONUCLEASE/EXONUCLEASE/PHOSPHATASE FAMILY DOMAIN-CONTAINING PROTEIN 1"/>
    <property type="match status" value="1"/>
</dbReference>
<accession>A0A011VTQ8</accession>
<feature type="domain" description="Helix-hairpin-helix DNA-binding motif class 1" evidence="3">
    <location>
        <begin position="122"/>
        <end position="141"/>
    </location>
</feature>
<comment type="caution">
    <text evidence="4">The sequence shown here is derived from an EMBL/GenBank/DDBJ whole genome shotgun (WGS) entry which is preliminary data.</text>
</comment>
<dbReference type="GO" id="GO:0003677">
    <property type="term" value="F:DNA binding"/>
    <property type="evidence" value="ECO:0007669"/>
    <property type="project" value="InterPro"/>
</dbReference>
<evidence type="ECO:0000313" key="5">
    <source>
        <dbReference type="Proteomes" id="UP000021369"/>
    </source>
</evidence>
<feature type="region of interest" description="Disordered" evidence="1">
    <location>
        <begin position="184"/>
        <end position="227"/>
    </location>
</feature>
<dbReference type="SUPFAM" id="SSF47781">
    <property type="entry name" value="RuvA domain 2-like"/>
    <property type="match status" value="2"/>
</dbReference>
<dbReference type="PATRIC" id="fig|1341156.4.peg.2986"/>
<keyword evidence="2" id="KW-0812">Transmembrane</keyword>
<dbReference type="Proteomes" id="UP000021369">
    <property type="component" value="Unassembled WGS sequence"/>
</dbReference>
<dbReference type="RefSeq" id="WP_037290066.1">
    <property type="nucleotide sequence ID" value="NZ_JEOB01000004.1"/>
</dbReference>
<name>A0A011VTQ8_RUMAL</name>
<protein>
    <recommendedName>
        <fullName evidence="3">Helix-hairpin-helix DNA-binding motif class 1 domain-containing protein</fullName>
    </recommendedName>
</protein>
<dbReference type="OrthoDB" id="981124at2"/>
<feature type="compositionally biased region" description="Basic and acidic residues" evidence="1">
    <location>
        <begin position="56"/>
        <end position="66"/>
    </location>
</feature>
<dbReference type="InterPro" id="IPR010994">
    <property type="entry name" value="RuvA_2-like"/>
</dbReference>
<reference evidence="4 5" key="1">
    <citation type="submission" date="2013-06" db="EMBL/GenBank/DDBJ databases">
        <title>Rumen cellulosomics: divergent fiber-degrading strategies revealed by comparative genome-wide analysis of six Ruminococcal strains.</title>
        <authorList>
            <person name="Dassa B."/>
            <person name="Borovok I."/>
            <person name="Lamed R."/>
            <person name="Flint H."/>
            <person name="Yeoman C.J."/>
            <person name="White B."/>
            <person name="Bayer E.A."/>
        </authorList>
    </citation>
    <scope>NUCLEOTIDE SEQUENCE [LARGE SCALE GENOMIC DNA]</scope>
    <source>
        <strain evidence="4 5">SY3</strain>
    </source>
</reference>
<sequence length="292" mass="32196">MNNELREKAKKYGIYAVLAAALLISAAVSAVLDKKESKKVIIYSTSGTENTIGQDESSKLKTEKSKSITTKKTSKVTEAKTTKQTTSKTSKTTKVKTSRTTKPTKETSEISFPIDINLATYDELLAINGIGEGTARAILDLKNRVGVITYMEMLLEISGIGESKLAVLSEYLYVDDADYSPPPDTTTEIHTTVPAETPPPETTVTEPPEDITDPSTLTETEPPVKERKPVNINEADKEELMECLLIDEDLAEKILEIREQLGGKYENALQLLYVDGISKIKLSEMKEFILLE</sequence>
<keyword evidence="2" id="KW-0472">Membrane</keyword>
<gene>
    <name evidence="4" type="ORF">RASY3_16935</name>
</gene>
<dbReference type="AlphaFoldDB" id="A0A011VTQ8"/>
<dbReference type="InterPro" id="IPR051675">
    <property type="entry name" value="Endo/Exo/Phosphatase_dom_1"/>
</dbReference>
<keyword evidence="2" id="KW-1133">Transmembrane helix</keyword>
<dbReference type="PANTHER" id="PTHR21180:SF32">
    <property type="entry name" value="ENDONUCLEASE_EXONUCLEASE_PHOSPHATASE FAMILY DOMAIN-CONTAINING PROTEIN 1"/>
    <property type="match status" value="1"/>
</dbReference>
<keyword evidence="5" id="KW-1185">Reference proteome</keyword>
<dbReference type="GO" id="GO:0006281">
    <property type="term" value="P:DNA repair"/>
    <property type="evidence" value="ECO:0007669"/>
    <property type="project" value="InterPro"/>
</dbReference>
<feature type="transmembrane region" description="Helical" evidence="2">
    <location>
        <begin position="12"/>
        <end position="32"/>
    </location>
</feature>
<dbReference type="SMART" id="SM00278">
    <property type="entry name" value="HhH1"/>
    <property type="match status" value="2"/>
</dbReference>
<dbReference type="Gene3D" id="1.10.150.320">
    <property type="entry name" value="Photosystem II 12 kDa extrinsic protein"/>
    <property type="match status" value="2"/>
</dbReference>
<evidence type="ECO:0000259" key="3">
    <source>
        <dbReference type="SMART" id="SM00278"/>
    </source>
</evidence>
<feature type="region of interest" description="Disordered" evidence="1">
    <location>
        <begin position="49"/>
        <end position="106"/>
    </location>
</feature>
<evidence type="ECO:0000256" key="1">
    <source>
        <dbReference type="SAM" id="MobiDB-lite"/>
    </source>
</evidence>
<evidence type="ECO:0000313" key="4">
    <source>
        <dbReference type="EMBL" id="EXM38636.1"/>
    </source>
</evidence>
<dbReference type="InterPro" id="IPR003583">
    <property type="entry name" value="Hlx-hairpin-Hlx_DNA-bd_motif"/>
</dbReference>